<protein>
    <submittedName>
        <fullName evidence="1">Helix-turn-helix domain-containing protein</fullName>
    </submittedName>
</protein>
<evidence type="ECO:0000313" key="1">
    <source>
        <dbReference type="EMBL" id="TGY88045.1"/>
    </source>
</evidence>
<reference evidence="1" key="1">
    <citation type="submission" date="2019-04" db="EMBL/GenBank/DDBJ databases">
        <title>Microbes associate with the intestines of laboratory mice.</title>
        <authorList>
            <person name="Navarre W."/>
            <person name="Wong E."/>
            <person name="Huang K."/>
            <person name="Tropini C."/>
            <person name="Ng K."/>
            <person name="Yu B."/>
        </authorList>
    </citation>
    <scope>NUCLEOTIDE SEQUENCE</scope>
    <source>
        <strain evidence="1">NM01_1-7b</strain>
    </source>
</reference>
<name>A0AC61RP20_9FIRM</name>
<sequence length="62" mass="7035">MSKYIPGNQKHLTLEDRIYIENSLNKGCAFKDIAKYLCKDLTAISAVIFLKSLPDTFVIKTI</sequence>
<dbReference type="Proteomes" id="UP000304953">
    <property type="component" value="Unassembled WGS sequence"/>
</dbReference>
<proteinExistence type="predicted"/>
<accession>A0AC61RP20</accession>
<keyword evidence="2" id="KW-1185">Reference proteome</keyword>
<comment type="caution">
    <text evidence="1">The sequence shown here is derived from an EMBL/GenBank/DDBJ whole genome shotgun (WGS) entry which is preliminary data.</text>
</comment>
<dbReference type="EMBL" id="SRYA01000104">
    <property type="protein sequence ID" value="TGY88045.1"/>
    <property type="molecule type" value="Genomic_DNA"/>
</dbReference>
<evidence type="ECO:0000313" key="2">
    <source>
        <dbReference type="Proteomes" id="UP000304953"/>
    </source>
</evidence>
<gene>
    <name evidence="1" type="ORF">E5329_26090</name>
</gene>
<organism evidence="1 2">
    <name type="scientific">Petralouisia muris</name>
    <dbReference type="NCBI Taxonomy" id="3032872"/>
    <lineage>
        <taxon>Bacteria</taxon>
        <taxon>Bacillati</taxon>
        <taxon>Bacillota</taxon>
        <taxon>Clostridia</taxon>
        <taxon>Lachnospirales</taxon>
        <taxon>Lachnospiraceae</taxon>
        <taxon>Petralouisia</taxon>
    </lineage>
</organism>